<dbReference type="EMBL" id="JACOOS010000002">
    <property type="protein sequence ID" value="MBC5676428.1"/>
    <property type="molecule type" value="Genomic_DNA"/>
</dbReference>
<comment type="caution">
    <text evidence="2">The sequence shown here is derived from an EMBL/GenBank/DDBJ whole genome shotgun (WGS) entry which is preliminary data.</text>
</comment>
<organism evidence="2 3">
    <name type="scientific">Anaerostipes hominis</name>
    <name type="common">ex Liu et al. 2021</name>
    <dbReference type="NCBI Taxonomy" id="2763018"/>
    <lineage>
        <taxon>Bacteria</taxon>
        <taxon>Bacillati</taxon>
        <taxon>Bacillota</taxon>
        <taxon>Clostridia</taxon>
        <taxon>Lachnospirales</taxon>
        <taxon>Lachnospiraceae</taxon>
        <taxon>Anaerostipes</taxon>
    </lineage>
</organism>
<dbReference type="GeneID" id="69468628"/>
<keyword evidence="1" id="KW-1133">Transmembrane helix</keyword>
<reference evidence="2 3" key="1">
    <citation type="submission" date="2020-08" db="EMBL/GenBank/DDBJ databases">
        <title>Genome public.</title>
        <authorList>
            <person name="Liu C."/>
            <person name="Sun Q."/>
        </authorList>
    </citation>
    <scope>NUCLEOTIDE SEQUENCE [LARGE SCALE GENOMIC DNA]</scope>
    <source>
        <strain evidence="2 3">NSJ-7</strain>
    </source>
</reference>
<evidence type="ECO:0000313" key="3">
    <source>
        <dbReference type="Proteomes" id="UP000635828"/>
    </source>
</evidence>
<accession>A0ABR7FNI7</accession>
<proteinExistence type="predicted"/>
<dbReference type="RefSeq" id="WP_009290585.1">
    <property type="nucleotide sequence ID" value="NZ_JACOOS010000002.1"/>
</dbReference>
<sequence length="69" mass="8098">MSKRSKKILFAVLALVDTLFLVVSVFAWDLFLSGCCFVLAILLTYFYEDAGFGEFYEGKKMRKERRMRK</sequence>
<keyword evidence="3" id="KW-1185">Reference proteome</keyword>
<keyword evidence="1" id="KW-0812">Transmembrane</keyword>
<keyword evidence="1" id="KW-0472">Membrane</keyword>
<gene>
    <name evidence="2" type="ORF">H8S22_02010</name>
</gene>
<protein>
    <submittedName>
        <fullName evidence="2">Uncharacterized protein</fullName>
    </submittedName>
</protein>
<evidence type="ECO:0000313" key="2">
    <source>
        <dbReference type="EMBL" id="MBC5676428.1"/>
    </source>
</evidence>
<dbReference type="Proteomes" id="UP000635828">
    <property type="component" value="Unassembled WGS sequence"/>
</dbReference>
<evidence type="ECO:0000256" key="1">
    <source>
        <dbReference type="SAM" id="Phobius"/>
    </source>
</evidence>
<name>A0ABR7FNI7_9FIRM</name>
<feature type="transmembrane region" description="Helical" evidence="1">
    <location>
        <begin position="37"/>
        <end position="56"/>
    </location>
</feature>